<keyword evidence="3" id="KW-1185">Reference proteome</keyword>
<feature type="region of interest" description="Disordered" evidence="1">
    <location>
        <begin position="186"/>
        <end position="261"/>
    </location>
</feature>
<feature type="compositionally biased region" description="Low complexity" evidence="1">
    <location>
        <begin position="924"/>
        <end position="936"/>
    </location>
</feature>
<comment type="caution">
    <text evidence="2">The sequence shown here is derived from an EMBL/GenBank/DDBJ whole genome shotgun (WGS) entry which is preliminary data.</text>
</comment>
<feature type="compositionally biased region" description="Polar residues" evidence="1">
    <location>
        <begin position="238"/>
        <end position="250"/>
    </location>
</feature>
<feature type="region of interest" description="Disordered" evidence="1">
    <location>
        <begin position="484"/>
        <end position="520"/>
    </location>
</feature>
<name>A0A9Q1CDQ3_HOLLE</name>
<feature type="compositionally biased region" description="Basic and acidic residues" evidence="1">
    <location>
        <begin position="251"/>
        <end position="261"/>
    </location>
</feature>
<feature type="region of interest" description="Disordered" evidence="1">
    <location>
        <begin position="846"/>
        <end position="903"/>
    </location>
</feature>
<evidence type="ECO:0000313" key="3">
    <source>
        <dbReference type="Proteomes" id="UP001152320"/>
    </source>
</evidence>
<feature type="compositionally biased region" description="Polar residues" evidence="1">
    <location>
        <begin position="496"/>
        <end position="507"/>
    </location>
</feature>
<evidence type="ECO:0000256" key="1">
    <source>
        <dbReference type="SAM" id="MobiDB-lite"/>
    </source>
</evidence>
<feature type="region of interest" description="Disordered" evidence="1">
    <location>
        <begin position="1"/>
        <end position="68"/>
    </location>
</feature>
<feature type="compositionally biased region" description="Basic and acidic residues" evidence="1">
    <location>
        <begin position="1"/>
        <end position="10"/>
    </location>
</feature>
<reference evidence="2" key="1">
    <citation type="submission" date="2021-10" db="EMBL/GenBank/DDBJ databases">
        <title>Tropical sea cucumber genome reveals ecological adaptation and Cuvierian tubules defense mechanism.</title>
        <authorList>
            <person name="Chen T."/>
        </authorList>
    </citation>
    <scope>NUCLEOTIDE SEQUENCE</scope>
    <source>
        <strain evidence="2">Nanhai2018</strain>
        <tissue evidence="2">Muscle</tissue>
    </source>
</reference>
<dbReference type="Proteomes" id="UP001152320">
    <property type="component" value="Chromosome 4"/>
</dbReference>
<dbReference type="EMBL" id="JAIZAY010000004">
    <property type="protein sequence ID" value="KAJ8043147.1"/>
    <property type="molecule type" value="Genomic_DNA"/>
</dbReference>
<feature type="region of interest" description="Disordered" evidence="1">
    <location>
        <begin position="915"/>
        <end position="936"/>
    </location>
</feature>
<protein>
    <submittedName>
        <fullName evidence="2">Uncharacterized protein</fullName>
    </submittedName>
</protein>
<feature type="compositionally biased region" description="Polar residues" evidence="1">
    <location>
        <begin position="58"/>
        <end position="68"/>
    </location>
</feature>
<sequence length="1206" mass="135554">MKESPKDESLNKNLPHAQEDGMTTIDDNDEDLHETDSTKSSSNFPPTRPYLHSKKLSTEVSPVKTTQLKKISQKTTEVNIPNITVRKTGFRANRRKVSPAQQSDEPVTRKSRHSHCLIPKEILPPLIRSITLPQNKCDVKKHGVVSSPRRSGGDQRHETRFGVDKNRISQRVLSSCRKITTSTTTELSSCDPKQNEKKNHFSENNTKLVPLQSEKSFGDSRSESVILTKSGENPPKTCINQGTTFSVSTSDSEKSATKDVLSRENAKLEPLHLDKSREESTTKNIRPTFAKSGTDVPKTVSILSKSFEGSKSATVTMNVPCNSPRSTDHSLEVQSKGLEKEHLPHLQNIPANCSQQASCPIKKAVEPICSTELMLEHITYVPTMELASESRKTIPAPEDYVVKGKSIQSLARIRSPLYASLEELGKQKNSETSIYLKRLGKGNFLEPLPAELKREHSSLNKSEANLNKLSVLGVGVLQADQESKEMVQPFKEGEDSPSSPETSQQKVTSEKRKSPGSPMKDLYKFACKGIKFDSHGERIFTVADESDDKQDQLYVGCKPQESNRNHGQLGEIEFEDINDKDVHKTVCPQVRATGEDEVKNQKNIFFGVSSGNEFLRNEKLEDSPISKGDREIVDQNAGEFTDTYKYNVEGIHSSQMALKTCSNDDTRIVENDYATFTQVKIHDKNLVASSPRCETLMDDDRCDGNNLKAQLVGSSSSVMERKDSLELSSMKESRIGCHQVCYNDDKTTNNDQEALWEDDKSFSCQIQNSEIWLTASQGQDLNVDKEYKGSVIPKDQKHEVAGLFKPRSEYVNFPCDKENTVAEDVTEETPSSLKMIEDEILDAAASLPGKGVPGKYDHDERPKQVRVDHEWYEALERDDNRLEGNEEFEQRETSKSEQMSEKHEYNALLQSNEMEHSFRDEKGSSQGLDDSLGSGSLDGNIPKHLSDSVCLELEREYVEEIVSGSVDCALDSSPDAIESTISEHVNDNVIEFHDNVTTRKGSHSIYRFISKRNMLPVILEGEDSTLSHLHSTDKGHRVQADHKDENCTDLTDVEFNSFTGNRLTADQDKRRHSLETFIEEISRQGNVADEAFSRACQNILMTKSMGELIQRKASSIMDRLHLKIESVGYSEYTDDHPHDTFLDSEEARNLEVETERFMRGMNTIFMTFHRIWVAENDFIRCCDDILRENANKLPGLSSVIAQDAEK</sequence>
<feature type="compositionally biased region" description="Basic and acidic residues" evidence="1">
    <location>
        <begin position="855"/>
        <end position="903"/>
    </location>
</feature>
<gene>
    <name evidence="2" type="ORF">HOLleu_10111</name>
</gene>
<dbReference type="AlphaFoldDB" id="A0A9Q1CDQ3"/>
<evidence type="ECO:0000313" key="2">
    <source>
        <dbReference type="EMBL" id="KAJ8043147.1"/>
    </source>
</evidence>
<accession>A0A9Q1CDQ3</accession>
<dbReference type="OrthoDB" id="10688823at2759"/>
<feature type="region of interest" description="Disordered" evidence="1">
    <location>
        <begin position="94"/>
        <end position="113"/>
    </location>
</feature>
<proteinExistence type="predicted"/>
<organism evidence="2 3">
    <name type="scientific">Holothuria leucospilota</name>
    <name type="common">Black long sea cucumber</name>
    <name type="synonym">Mertensiothuria leucospilota</name>
    <dbReference type="NCBI Taxonomy" id="206669"/>
    <lineage>
        <taxon>Eukaryota</taxon>
        <taxon>Metazoa</taxon>
        <taxon>Echinodermata</taxon>
        <taxon>Eleutherozoa</taxon>
        <taxon>Echinozoa</taxon>
        <taxon>Holothuroidea</taxon>
        <taxon>Aspidochirotacea</taxon>
        <taxon>Aspidochirotida</taxon>
        <taxon>Holothuriidae</taxon>
        <taxon>Holothuria</taxon>
    </lineage>
</organism>